<protein>
    <submittedName>
        <fullName evidence="4">Amidohydrolase family protein</fullName>
    </submittedName>
</protein>
<dbReference type="RefSeq" id="WP_188182536.1">
    <property type="nucleotide sequence ID" value="NZ_JACVQF010000200.1"/>
</dbReference>
<reference evidence="4" key="2">
    <citation type="submission" date="2020-09" db="EMBL/GenBank/DDBJ databases">
        <authorList>
            <person name="Luo X."/>
        </authorList>
    </citation>
    <scope>NUCLEOTIDE SEQUENCE</scope>
    <source>
        <strain evidence="4">TRM S81-3</strain>
    </source>
</reference>
<comment type="caution">
    <text evidence="4">The sequence shown here is derived from an EMBL/GenBank/DDBJ whole genome shotgun (WGS) entry which is preliminary data.</text>
</comment>
<feature type="region of interest" description="Disordered" evidence="2">
    <location>
        <begin position="284"/>
        <end position="308"/>
    </location>
</feature>
<evidence type="ECO:0000256" key="1">
    <source>
        <dbReference type="ARBA" id="ARBA00038310"/>
    </source>
</evidence>
<dbReference type="PANTHER" id="PTHR43569:SF2">
    <property type="entry name" value="AMIDOHYDROLASE-RELATED DOMAIN-CONTAINING PROTEIN"/>
    <property type="match status" value="1"/>
</dbReference>
<evidence type="ECO:0000259" key="3">
    <source>
        <dbReference type="Pfam" id="PF04909"/>
    </source>
</evidence>
<dbReference type="InterPro" id="IPR032466">
    <property type="entry name" value="Metal_Hydrolase"/>
</dbReference>
<evidence type="ECO:0000313" key="4">
    <source>
        <dbReference type="EMBL" id="MBD0421557.1"/>
    </source>
</evidence>
<keyword evidence="5" id="KW-1185">Reference proteome</keyword>
<accession>A0A926L7F3</accession>
<evidence type="ECO:0000313" key="5">
    <source>
        <dbReference type="Proteomes" id="UP000621210"/>
    </source>
</evidence>
<dbReference type="Proteomes" id="UP000621210">
    <property type="component" value="Unassembled WGS sequence"/>
</dbReference>
<dbReference type="PANTHER" id="PTHR43569">
    <property type="entry name" value="AMIDOHYDROLASE"/>
    <property type="match status" value="1"/>
</dbReference>
<sequence>MTATGLVDAHHHVWDLAVRDQDWIRGEELKPLRRSFSLDDLTPAAREAGVTSTVLVQTVTVAEETPELLSLAEEGRLVTGVVGWTDLTAPDVDEALAHLRNLPGGRHLVGIRHQVQNEPDPEWLLRQDVLRGLAAVAAAGLAYDLVIVERQLPAAIRAAALLPQLTFVLDHAGKPAIVTGEREPWAAYVRRFAALPNTVCKLSGLVTEARWDSWTIDDLRPYVQTVLDEFGPDRAMFGSDWPVCTLAASYKEVTQVMADLTSDLEKHERSAVFGTTARRTYGLHDAPTGCAGATGPGPSDPHHDPHSP</sequence>
<dbReference type="SUPFAM" id="SSF51556">
    <property type="entry name" value="Metallo-dependent hydrolases"/>
    <property type="match status" value="1"/>
</dbReference>
<dbReference type="Pfam" id="PF04909">
    <property type="entry name" value="Amidohydro_2"/>
    <property type="match status" value="1"/>
</dbReference>
<organism evidence="4 5">
    <name type="scientific">Streptomyces griseicoloratus</name>
    <dbReference type="NCBI Taxonomy" id="2752516"/>
    <lineage>
        <taxon>Bacteria</taxon>
        <taxon>Bacillati</taxon>
        <taxon>Actinomycetota</taxon>
        <taxon>Actinomycetes</taxon>
        <taxon>Kitasatosporales</taxon>
        <taxon>Streptomycetaceae</taxon>
        <taxon>Streptomyces</taxon>
    </lineage>
</organism>
<feature type="domain" description="Amidohydrolase-related" evidence="3">
    <location>
        <begin position="7"/>
        <end position="283"/>
    </location>
</feature>
<comment type="similarity">
    <text evidence="1">Belongs to the metallo-dependent hydrolases superfamily.</text>
</comment>
<feature type="compositionally biased region" description="Low complexity" evidence="2">
    <location>
        <begin position="286"/>
        <end position="297"/>
    </location>
</feature>
<proteinExistence type="inferred from homology"/>
<dbReference type="InterPro" id="IPR052350">
    <property type="entry name" value="Metallo-dep_Lactonases"/>
</dbReference>
<evidence type="ECO:0000256" key="2">
    <source>
        <dbReference type="SAM" id="MobiDB-lite"/>
    </source>
</evidence>
<dbReference type="AlphaFoldDB" id="A0A926L7F3"/>
<reference evidence="4" key="1">
    <citation type="submission" date="2020-09" db="EMBL/GenBank/DDBJ databases">
        <title>Streptomyces grisecoloratus sp. nov., isolated from cotton soil.</title>
        <authorList>
            <person name="Xing L."/>
        </authorList>
    </citation>
    <scope>NUCLEOTIDE SEQUENCE</scope>
    <source>
        <strain evidence="4">TRM S81-3</strain>
    </source>
</reference>
<dbReference type="Gene3D" id="3.20.20.140">
    <property type="entry name" value="Metal-dependent hydrolases"/>
    <property type="match status" value="1"/>
</dbReference>
<gene>
    <name evidence="4" type="ORF">H0H10_20770</name>
</gene>
<name>A0A926L7F3_9ACTN</name>
<dbReference type="InterPro" id="IPR006680">
    <property type="entry name" value="Amidohydro-rel"/>
</dbReference>
<dbReference type="EMBL" id="JACVQF010000200">
    <property type="protein sequence ID" value="MBD0421557.1"/>
    <property type="molecule type" value="Genomic_DNA"/>
</dbReference>
<dbReference type="GO" id="GO:0016787">
    <property type="term" value="F:hydrolase activity"/>
    <property type="evidence" value="ECO:0007669"/>
    <property type="project" value="InterPro"/>
</dbReference>